<comment type="caution">
    <text evidence="1">The sequence shown here is derived from an EMBL/GenBank/DDBJ whole genome shotgun (WGS) entry which is preliminary data.</text>
</comment>
<proteinExistence type="predicted"/>
<evidence type="ECO:0000313" key="2">
    <source>
        <dbReference type="Proteomes" id="UP000266673"/>
    </source>
</evidence>
<gene>
    <name evidence="1" type="ORF">C2G38_2168589</name>
</gene>
<dbReference type="EMBL" id="QKWP01000216">
    <property type="protein sequence ID" value="RIB24451.1"/>
    <property type="molecule type" value="Genomic_DNA"/>
</dbReference>
<evidence type="ECO:0000313" key="1">
    <source>
        <dbReference type="EMBL" id="RIB24451.1"/>
    </source>
</evidence>
<sequence>MSRHYLDSCSVCDGYCLYAKFARRDIVLTSVHNESNSQINEFDCPNQFSQQPPFASPNYHSHYIPQILNGPRHPHANRPDQYPCINGPDQPPQITEINNINNDFRPKLLNSTPSTPVQTNIQINNNLQRQPSFASQVSNVTVQPLQEFRNCSCLVCGILKSQCFQSFGEESQNENCVIWNQQNEEVNVNNATVIINNNNPQDSQNSKKLKYINLFLEFKVGGAISYNYEYSH</sequence>
<reference evidence="1 2" key="1">
    <citation type="submission" date="2018-06" db="EMBL/GenBank/DDBJ databases">
        <title>Comparative genomics reveals the genomic features of Rhizophagus irregularis, R. cerebriforme, R. diaphanum and Gigaspora rosea, and their symbiotic lifestyle signature.</title>
        <authorList>
            <person name="Morin E."/>
            <person name="San Clemente H."/>
            <person name="Chen E.C.H."/>
            <person name="De La Providencia I."/>
            <person name="Hainaut M."/>
            <person name="Kuo A."/>
            <person name="Kohler A."/>
            <person name="Murat C."/>
            <person name="Tang N."/>
            <person name="Roy S."/>
            <person name="Loubradou J."/>
            <person name="Henrissat B."/>
            <person name="Grigoriev I.V."/>
            <person name="Corradi N."/>
            <person name="Roux C."/>
            <person name="Martin F.M."/>
        </authorList>
    </citation>
    <scope>NUCLEOTIDE SEQUENCE [LARGE SCALE GENOMIC DNA]</scope>
    <source>
        <strain evidence="1 2">DAOM 194757</strain>
    </source>
</reference>
<keyword evidence="2" id="KW-1185">Reference proteome</keyword>
<name>A0A397VRS5_9GLOM</name>
<dbReference type="OrthoDB" id="2481234at2759"/>
<accession>A0A397VRS5</accession>
<dbReference type="Proteomes" id="UP000266673">
    <property type="component" value="Unassembled WGS sequence"/>
</dbReference>
<protein>
    <submittedName>
        <fullName evidence="1">Uncharacterized protein</fullName>
    </submittedName>
</protein>
<dbReference type="AlphaFoldDB" id="A0A397VRS5"/>
<organism evidence="1 2">
    <name type="scientific">Gigaspora rosea</name>
    <dbReference type="NCBI Taxonomy" id="44941"/>
    <lineage>
        <taxon>Eukaryota</taxon>
        <taxon>Fungi</taxon>
        <taxon>Fungi incertae sedis</taxon>
        <taxon>Mucoromycota</taxon>
        <taxon>Glomeromycotina</taxon>
        <taxon>Glomeromycetes</taxon>
        <taxon>Diversisporales</taxon>
        <taxon>Gigasporaceae</taxon>
        <taxon>Gigaspora</taxon>
    </lineage>
</organism>